<dbReference type="OrthoDB" id="3170343at2759"/>
<organism evidence="2 3">
    <name type="scientific">Serendipita vermifera MAFF 305830</name>
    <dbReference type="NCBI Taxonomy" id="933852"/>
    <lineage>
        <taxon>Eukaryota</taxon>
        <taxon>Fungi</taxon>
        <taxon>Dikarya</taxon>
        <taxon>Basidiomycota</taxon>
        <taxon>Agaricomycotina</taxon>
        <taxon>Agaricomycetes</taxon>
        <taxon>Sebacinales</taxon>
        <taxon>Serendipitaceae</taxon>
        <taxon>Serendipita</taxon>
    </lineage>
</organism>
<accession>A0A0C2WHQ8</accession>
<feature type="compositionally biased region" description="Basic and acidic residues" evidence="1">
    <location>
        <begin position="23"/>
        <end position="34"/>
    </location>
</feature>
<reference evidence="3" key="2">
    <citation type="submission" date="2015-01" db="EMBL/GenBank/DDBJ databases">
        <title>Evolutionary Origins and Diversification of the Mycorrhizal Mutualists.</title>
        <authorList>
            <consortium name="DOE Joint Genome Institute"/>
            <consortium name="Mycorrhizal Genomics Consortium"/>
            <person name="Kohler A."/>
            <person name="Kuo A."/>
            <person name="Nagy L.G."/>
            <person name="Floudas D."/>
            <person name="Copeland A."/>
            <person name="Barry K.W."/>
            <person name="Cichocki N."/>
            <person name="Veneault-Fourrey C."/>
            <person name="LaButti K."/>
            <person name="Lindquist E.A."/>
            <person name="Lipzen A."/>
            <person name="Lundell T."/>
            <person name="Morin E."/>
            <person name="Murat C."/>
            <person name="Riley R."/>
            <person name="Ohm R."/>
            <person name="Sun H."/>
            <person name="Tunlid A."/>
            <person name="Henrissat B."/>
            <person name="Grigoriev I.V."/>
            <person name="Hibbett D.S."/>
            <person name="Martin F."/>
        </authorList>
    </citation>
    <scope>NUCLEOTIDE SEQUENCE [LARGE SCALE GENOMIC DNA]</scope>
    <source>
        <strain evidence="3">MAFF 305830</strain>
    </source>
</reference>
<feature type="region of interest" description="Disordered" evidence="1">
    <location>
        <begin position="1"/>
        <end position="94"/>
    </location>
</feature>
<keyword evidence="3" id="KW-1185">Reference proteome</keyword>
<evidence type="ECO:0000256" key="1">
    <source>
        <dbReference type="SAM" id="MobiDB-lite"/>
    </source>
</evidence>
<reference evidence="2 3" key="1">
    <citation type="submission" date="2014-04" db="EMBL/GenBank/DDBJ databases">
        <authorList>
            <consortium name="DOE Joint Genome Institute"/>
            <person name="Kuo A."/>
            <person name="Zuccaro A."/>
            <person name="Kohler A."/>
            <person name="Nagy L.G."/>
            <person name="Floudas D."/>
            <person name="Copeland A."/>
            <person name="Barry K.W."/>
            <person name="Cichocki N."/>
            <person name="Veneault-Fourrey C."/>
            <person name="LaButti K."/>
            <person name="Lindquist E.A."/>
            <person name="Lipzen A."/>
            <person name="Lundell T."/>
            <person name="Morin E."/>
            <person name="Murat C."/>
            <person name="Sun H."/>
            <person name="Tunlid A."/>
            <person name="Henrissat B."/>
            <person name="Grigoriev I.V."/>
            <person name="Hibbett D.S."/>
            <person name="Martin F."/>
            <person name="Nordberg H.P."/>
            <person name="Cantor M.N."/>
            <person name="Hua S.X."/>
        </authorList>
    </citation>
    <scope>NUCLEOTIDE SEQUENCE [LARGE SCALE GENOMIC DNA]</scope>
    <source>
        <strain evidence="2 3">MAFF 305830</strain>
    </source>
</reference>
<gene>
    <name evidence="2" type="ORF">M408DRAFT_330917</name>
</gene>
<name>A0A0C2WHQ8_SERVB</name>
<sequence>MSSHPETYGKGGAGNAMTGVNRGVEELEPGHPHYESNVGGRGGAANIGTGPGHYDTTGARDETDLSGRGGAGNMFTTGTYGAPSHGTHGDSHTQQKVTVADKVIGALLLVDRDCTVS</sequence>
<dbReference type="EMBL" id="KN824310">
    <property type="protein sequence ID" value="KIM25923.1"/>
    <property type="molecule type" value="Genomic_DNA"/>
</dbReference>
<proteinExistence type="predicted"/>
<dbReference type="HOGENOM" id="CLU_2086274_0_0_1"/>
<evidence type="ECO:0000313" key="3">
    <source>
        <dbReference type="Proteomes" id="UP000054097"/>
    </source>
</evidence>
<dbReference type="AlphaFoldDB" id="A0A0C2WHQ8"/>
<evidence type="ECO:0000313" key="2">
    <source>
        <dbReference type="EMBL" id="KIM25923.1"/>
    </source>
</evidence>
<feature type="compositionally biased region" description="Gly residues" evidence="1">
    <location>
        <begin position="39"/>
        <end position="51"/>
    </location>
</feature>
<protein>
    <submittedName>
        <fullName evidence="2">Uncharacterized protein</fullName>
    </submittedName>
</protein>
<dbReference type="Proteomes" id="UP000054097">
    <property type="component" value="Unassembled WGS sequence"/>
</dbReference>